<sequence>MTAVTSGPLLQPSAEVERLHGREAELAALVGLVTGPARSAVLLGSPGEGKTALLSALARRLRGEGWSVLVVSGRVADRAVPLAGLTELLLLARSPTSSLASELRMRLLDHARGERGVASVLGLRLDVLTWLEELAGDGRLLVCVDDAQWLDPTTLQVLTFLAHRVAGGPVSVVLAARTERPRAELQGLPVLALRPIDDQDARRVVADVRVDLPEQAVRALVARAAGNPLALVELARSGPEALLAEDAETGVPERLEQAFAADLATLPAATRQVVVLASAGAEDMAVLARSSPGADVVDALEPAERVGLVRVRGQEVRFRHPLARQAVYAGATAAERARAHRALAAAYHDDADRRAWHRAASAVGPDEAVAAELAAAAARATDRVAYAEAARALRRAVELTPDPAVRERRVVELLQVGTPTGQLTEQVGLARRVRDETADPAVRAAAQQFIASTLSRTMDQQAARLALEDAVAQAAVLDPVAAWASLTSLASLVYQTAADPTVTLGWVEKLGRAEDEHPLVTASRVWVRAAAEPARRPPDLLEEVARAAPLPPPVPPVVVGLRAMLLGAAAWLLDLPDLAAAHLREARRVLERENSQELVPILVALAQVGLDATALDDAEEAARLLLELSEVGALDYQRAVAQHALAAVAALRGEREEARDLAAQVWSRLDLASCTALEIGVRAAVADSWYGQDDEARWDQLRACFDLDGAPRHGRLSVRALVPAVSAALGTDRAADARRLVDGVRRALAEPPEGAYQTMVLAAAEALLADDPEVDTRARRVVDDPRHARWPLELADARLAYGRWLRRRRRFPEARVQLLGALQAFERIGARLRVEAAREELGRVGGTSSSSADAATWSSLTGRERQVVRLAATGLTNREIGEAVFLSPRTVGVHLYNAFPKLGVTARHQLAAVVARLDR</sequence>
<dbReference type="GO" id="GO:0003677">
    <property type="term" value="F:DNA binding"/>
    <property type="evidence" value="ECO:0007669"/>
    <property type="project" value="InterPro"/>
</dbReference>
<dbReference type="Proteomes" id="UP000198504">
    <property type="component" value="Unassembled WGS sequence"/>
</dbReference>
<dbReference type="AlphaFoldDB" id="A0A1H9MSX4"/>
<dbReference type="InterPro" id="IPR016032">
    <property type="entry name" value="Sig_transdc_resp-reg_C-effctor"/>
</dbReference>
<name>A0A1H9MSX4_9ACTN</name>
<evidence type="ECO:0000313" key="5">
    <source>
        <dbReference type="Proteomes" id="UP000198504"/>
    </source>
</evidence>
<dbReference type="PROSITE" id="PS00622">
    <property type="entry name" value="HTH_LUXR_1"/>
    <property type="match status" value="1"/>
</dbReference>
<dbReference type="InterPro" id="IPR036388">
    <property type="entry name" value="WH-like_DNA-bd_sf"/>
</dbReference>
<dbReference type="CDD" id="cd06170">
    <property type="entry name" value="LuxR_C_like"/>
    <property type="match status" value="1"/>
</dbReference>
<gene>
    <name evidence="4" type="ORF">SAMN05421756_11143</name>
</gene>
<dbReference type="PANTHER" id="PTHR16305">
    <property type="entry name" value="TESTICULAR SOLUBLE ADENYLYL CYCLASE"/>
    <property type="match status" value="1"/>
</dbReference>
<keyword evidence="1" id="KW-0547">Nucleotide-binding</keyword>
<proteinExistence type="predicted"/>
<dbReference type="InterPro" id="IPR000792">
    <property type="entry name" value="Tscrpt_reg_LuxR_C"/>
</dbReference>
<dbReference type="GO" id="GO:0005524">
    <property type="term" value="F:ATP binding"/>
    <property type="evidence" value="ECO:0007669"/>
    <property type="project" value="UniProtKB-KW"/>
</dbReference>
<dbReference type="SUPFAM" id="SSF46894">
    <property type="entry name" value="C-terminal effector domain of the bipartite response regulators"/>
    <property type="match status" value="1"/>
</dbReference>
<dbReference type="PANTHER" id="PTHR16305:SF35">
    <property type="entry name" value="TRANSCRIPTIONAL ACTIVATOR DOMAIN"/>
    <property type="match status" value="1"/>
</dbReference>
<dbReference type="EMBL" id="FOFA01000011">
    <property type="protein sequence ID" value="SER26587.1"/>
    <property type="molecule type" value="Genomic_DNA"/>
</dbReference>
<evidence type="ECO:0000259" key="3">
    <source>
        <dbReference type="PROSITE" id="PS50043"/>
    </source>
</evidence>
<dbReference type="GO" id="GO:0006355">
    <property type="term" value="P:regulation of DNA-templated transcription"/>
    <property type="evidence" value="ECO:0007669"/>
    <property type="project" value="InterPro"/>
</dbReference>
<keyword evidence="5" id="KW-1185">Reference proteome</keyword>
<accession>A0A1H9MSX4</accession>
<feature type="domain" description="HTH luxR-type" evidence="3">
    <location>
        <begin position="853"/>
        <end position="918"/>
    </location>
</feature>
<evidence type="ECO:0000256" key="1">
    <source>
        <dbReference type="ARBA" id="ARBA00022741"/>
    </source>
</evidence>
<keyword evidence="2" id="KW-0067">ATP-binding</keyword>
<dbReference type="PROSITE" id="PS50043">
    <property type="entry name" value="HTH_LUXR_2"/>
    <property type="match status" value="1"/>
</dbReference>
<protein>
    <submittedName>
        <fullName evidence="4">AAA ATPase domain-containing protein</fullName>
    </submittedName>
</protein>
<dbReference type="Gene3D" id="1.10.10.10">
    <property type="entry name" value="Winged helix-like DNA-binding domain superfamily/Winged helix DNA-binding domain"/>
    <property type="match status" value="1"/>
</dbReference>
<dbReference type="InterPro" id="IPR041664">
    <property type="entry name" value="AAA_16"/>
</dbReference>
<dbReference type="PRINTS" id="PR00038">
    <property type="entry name" value="HTHLUXR"/>
</dbReference>
<dbReference type="STRING" id="1036181.SAMN05421756_11143"/>
<dbReference type="GO" id="GO:0005737">
    <property type="term" value="C:cytoplasm"/>
    <property type="evidence" value="ECO:0007669"/>
    <property type="project" value="TreeGrafter"/>
</dbReference>
<dbReference type="Pfam" id="PF13191">
    <property type="entry name" value="AAA_16"/>
    <property type="match status" value="1"/>
</dbReference>
<dbReference type="Gene3D" id="3.40.50.300">
    <property type="entry name" value="P-loop containing nucleotide triphosphate hydrolases"/>
    <property type="match status" value="1"/>
</dbReference>
<evidence type="ECO:0000313" key="4">
    <source>
        <dbReference type="EMBL" id="SER26587.1"/>
    </source>
</evidence>
<evidence type="ECO:0000256" key="2">
    <source>
        <dbReference type="ARBA" id="ARBA00022840"/>
    </source>
</evidence>
<reference evidence="5" key="1">
    <citation type="submission" date="2016-10" db="EMBL/GenBank/DDBJ databases">
        <authorList>
            <person name="Varghese N."/>
            <person name="Submissions S."/>
        </authorList>
    </citation>
    <scope>NUCLEOTIDE SEQUENCE [LARGE SCALE GENOMIC DNA]</scope>
    <source>
        <strain evidence="5">CGMCC 4.6856</strain>
    </source>
</reference>
<dbReference type="SUPFAM" id="SSF52540">
    <property type="entry name" value="P-loop containing nucleoside triphosphate hydrolases"/>
    <property type="match status" value="1"/>
</dbReference>
<organism evidence="4 5">
    <name type="scientific">Microlunatus flavus</name>
    <dbReference type="NCBI Taxonomy" id="1036181"/>
    <lineage>
        <taxon>Bacteria</taxon>
        <taxon>Bacillati</taxon>
        <taxon>Actinomycetota</taxon>
        <taxon>Actinomycetes</taxon>
        <taxon>Propionibacteriales</taxon>
        <taxon>Propionibacteriaceae</taxon>
        <taxon>Microlunatus</taxon>
    </lineage>
</organism>
<dbReference type="GO" id="GO:0004016">
    <property type="term" value="F:adenylate cyclase activity"/>
    <property type="evidence" value="ECO:0007669"/>
    <property type="project" value="TreeGrafter"/>
</dbReference>
<dbReference type="SMART" id="SM00421">
    <property type="entry name" value="HTH_LUXR"/>
    <property type="match status" value="1"/>
</dbReference>
<dbReference type="InterPro" id="IPR027417">
    <property type="entry name" value="P-loop_NTPase"/>
</dbReference>
<dbReference type="Pfam" id="PF00196">
    <property type="entry name" value="GerE"/>
    <property type="match status" value="1"/>
</dbReference>